<comment type="caution">
    <text evidence="6">The sequence shown here is derived from an EMBL/GenBank/DDBJ whole genome shotgun (WGS) entry which is preliminary data.</text>
</comment>
<name>A0A495LVW0_9FLAO</name>
<reference evidence="6 7" key="1">
    <citation type="submission" date="2018-10" db="EMBL/GenBank/DDBJ databases">
        <title>Genomic Encyclopedia of Archaeal and Bacterial Type Strains, Phase II (KMG-II): from individual species to whole genera.</title>
        <authorList>
            <person name="Goeker M."/>
        </authorList>
    </citation>
    <scope>NUCLEOTIDE SEQUENCE [LARGE SCALE GENOMIC DNA]</scope>
    <source>
        <strain evidence="6 7">DSM 29537</strain>
    </source>
</reference>
<keyword evidence="7" id="KW-1185">Reference proteome</keyword>
<comment type="subcellular location">
    <subcellularLocation>
        <location evidence="1">Membrane</location>
        <topology evidence="1">Multi-pass membrane protein</topology>
    </subcellularLocation>
</comment>
<dbReference type="OrthoDB" id="7960583at2"/>
<proteinExistence type="predicted"/>
<keyword evidence="2 5" id="KW-0812">Transmembrane</keyword>
<organism evidence="6 7">
    <name type="scientific">Flavobacterium endophyticum</name>
    <dbReference type="NCBI Taxonomy" id="1540163"/>
    <lineage>
        <taxon>Bacteria</taxon>
        <taxon>Pseudomonadati</taxon>
        <taxon>Bacteroidota</taxon>
        <taxon>Flavobacteriia</taxon>
        <taxon>Flavobacteriales</taxon>
        <taxon>Flavobacteriaceae</taxon>
        <taxon>Flavobacterium</taxon>
    </lineage>
</organism>
<evidence type="ECO:0000313" key="6">
    <source>
        <dbReference type="EMBL" id="RKS17877.1"/>
    </source>
</evidence>
<dbReference type="InterPro" id="IPR016944">
    <property type="entry name" value="UCP030066"/>
</dbReference>
<feature type="transmembrane region" description="Helical" evidence="5">
    <location>
        <begin position="44"/>
        <end position="65"/>
    </location>
</feature>
<evidence type="ECO:0000256" key="2">
    <source>
        <dbReference type="ARBA" id="ARBA00022692"/>
    </source>
</evidence>
<dbReference type="Pfam" id="PF13564">
    <property type="entry name" value="DoxX_2"/>
    <property type="match status" value="1"/>
</dbReference>
<dbReference type="PIRSF" id="PIRSF030066">
    <property type="entry name" value="UCP030066"/>
    <property type="match status" value="1"/>
</dbReference>
<evidence type="ECO:0000256" key="4">
    <source>
        <dbReference type="ARBA" id="ARBA00023136"/>
    </source>
</evidence>
<sequence>MKKHKIIFWITTILIFLFEGVMPALTSQTELAKEGMRHLGYPEYFGIILTVFKVLGALVLIIPAAPKRLKEWAYAGFTFDFLGASASYIAVEGFGFAAVFPLIVLGVLMLSYVSYHKLNSGALE</sequence>
<dbReference type="RefSeq" id="WP_121377592.1">
    <property type="nucleotide sequence ID" value="NZ_RBLC01000007.1"/>
</dbReference>
<keyword evidence="3 5" id="KW-1133">Transmembrane helix</keyword>
<gene>
    <name evidence="6" type="ORF">CLV94_3319</name>
</gene>
<evidence type="ECO:0000256" key="3">
    <source>
        <dbReference type="ARBA" id="ARBA00022989"/>
    </source>
</evidence>
<dbReference type="EMBL" id="RBLC01000007">
    <property type="protein sequence ID" value="RKS17877.1"/>
    <property type="molecule type" value="Genomic_DNA"/>
</dbReference>
<protein>
    <submittedName>
        <fullName evidence="6">DoxX-like protein</fullName>
    </submittedName>
</protein>
<dbReference type="GO" id="GO:0016020">
    <property type="term" value="C:membrane"/>
    <property type="evidence" value="ECO:0007669"/>
    <property type="project" value="UniProtKB-SubCell"/>
</dbReference>
<dbReference type="Proteomes" id="UP000277579">
    <property type="component" value="Unassembled WGS sequence"/>
</dbReference>
<evidence type="ECO:0000256" key="1">
    <source>
        <dbReference type="ARBA" id="ARBA00004141"/>
    </source>
</evidence>
<dbReference type="InterPro" id="IPR032808">
    <property type="entry name" value="DoxX"/>
</dbReference>
<keyword evidence="4 5" id="KW-0472">Membrane</keyword>
<evidence type="ECO:0000256" key="5">
    <source>
        <dbReference type="SAM" id="Phobius"/>
    </source>
</evidence>
<evidence type="ECO:0000313" key="7">
    <source>
        <dbReference type="Proteomes" id="UP000277579"/>
    </source>
</evidence>
<feature type="transmembrane region" description="Helical" evidence="5">
    <location>
        <begin position="96"/>
        <end position="115"/>
    </location>
</feature>
<dbReference type="AlphaFoldDB" id="A0A495LVW0"/>
<accession>A0A495LVW0</accession>